<dbReference type="PANTHER" id="PTHR11741">
    <property type="entry name" value="ELONGATION FACTOR TS"/>
    <property type="match status" value="1"/>
</dbReference>
<dbReference type="InterPro" id="IPR036402">
    <property type="entry name" value="EF-Ts_dimer_sf"/>
</dbReference>
<name>D6GRY0_FILAD</name>
<dbReference type="STRING" id="546269.HMPREF0389_00336"/>
<evidence type="ECO:0000313" key="10">
    <source>
        <dbReference type="EMBL" id="EFE28421.1"/>
    </source>
</evidence>
<dbReference type="InterPro" id="IPR001816">
    <property type="entry name" value="Transl_elong_EFTs/EF1B"/>
</dbReference>
<dbReference type="Pfam" id="PF00889">
    <property type="entry name" value="EF_TS"/>
    <property type="match status" value="1"/>
</dbReference>
<dbReference type="PATRIC" id="fig|546269.5.peg.320"/>
<keyword evidence="4 6" id="KW-0648">Protein biosynthesis</keyword>
<dbReference type="InterPro" id="IPR014039">
    <property type="entry name" value="Transl_elong_EFTs/EF1B_dimer"/>
</dbReference>
<feature type="region of interest" description="Involved in Mg(2+) ion dislocation from EF-Tu" evidence="6">
    <location>
        <begin position="81"/>
        <end position="84"/>
    </location>
</feature>
<dbReference type="GO" id="GO:0005737">
    <property type="term" value="C:cytoplasm"/>
    <property type="evidence" value="ECO:0007669"/>
    <property type="project" value="UniProtKB-SubCell"/>
</dbReference>
<dbReference type="EMBL" id="CP002390">
    <property type="protein sequence ID" value="EFE28421.1"/>
    <property type="molecule type" value="Genomic_DNA"/>
</dbReference>
<dbReference type="NCBIfam" id="TIGR00116">
    <property type="entry name" value="tsf"/>
    <property type="match status" value="1"/>
</dbReference>
<keyword evidence="6" id="KW-0963">Cytoplasm</keyword>
<gene>
    <name evidence="6 10" type="primary">tsf</name>
    <name evidence="10" type="ordered locus">HMPREF0389_00336</name>
</gene>
<dbReference type="PROSITE" id="PS01126">
    <property type="entry name" value="EF_TS_1"/>
    <property type="match status" value="1"/>
</dbReference>
<evidence type="ECO:0000256" key="1">
    <source>
        <dbReference type="ARBA" id="ARBA00005532"/>
    </source>
</evidence>
<dbReference type="GO" id="GO:0003746">
    <property type="term" value="F:translation elongation factor activity"/>
    <property type="evidence" value="ECO:0007669"/>
    <property type="project" value="UniProtKB-UniRule"/>
</dbReference>
<dbReference type="SUPFAM" id="SSF54713">
    <property type="entry name" value="Elongation factor Ts (EF-Ts), dimerisation domain"/>
    <property type="match status" value="2"/>
</dbReference>
<dbReference type="Gene3D" id="3.30.479.20">
    <property type="entry name" value="Elongation factor Ts, dimerisation domain"/>
    <property type="match status" value="2"/>
</dbReference>
<dbReference type="SUPFAM" id="SSF46934">
    <property type="entry name" value="UBA-like"/>
    <property type="match status" value="1"/>
</dbReference>
<evidence type="ECO:0000256" key="5">
    <source>
        <dbReference type="ARBA" id="ARBA00025453"/>
    </source>
</evidence>
<dbReference type="PANTHER" id="PTHR11741:SF0">
    <property type="entry name" value="ELONGATION FACTOR TS, MITOCHONDRIAL"/>
    <property type="match status" value="1"/>
</dbReference>
<dbReference type="eggNOG" id="COG0264">
    <property type="taxonomic scope" value="Bacteria"/>
</dbReference>
<dbReference type="AlphaFoldDB" id="D6GRY0"/>
<comment type="subcellular location">
    <subcellularLocation>
        <location evidence="6 8">Cytoplasm</location>
    </subcellularLocation>
</comment>
<evidence type="ECO:0000259" key="9">
    <source>
        <dbReference type="Pfam" id="PF00889"/>
    </source>
</evidence>
<evidence type="ECO:0000256" key="2">
    <source>
        <dbReference type="ARBA" id="ARBA00016956"/>
    </source>
</evidence>
<reference evidence="11" key="1">
    <citation type="submission" date="2010-12" db="EMBL/GenBank/DDBJ databases">
        <title>The genome sequence of Filifactor alocis strain ATCC 35896.</title>
        <authorList>
            <consortium name="The Broad Institute Genome Sequencing Platform"/>
            <person name="Ward D."/>
            <person name="Earl A."/>
            <person name="Feldgarden M."/>
            <person name="Young S.K."/>
            <person name="Gargeya S."/>
            <person name="Zeng Q."/>
            <person name="Alvarado L."/>
            <person name="Berlin A."/>
            <person name="Bochicchio J."/>
            <person name="Chapman S.B."/>
            <person name="Chen Z."/>
            <person name="Freedman E."/>
            <person name="Gellesch M."/>
            <person name="Goldberg J."/>
            <person name="Griggs A."/>
            <person name="Gujja S."/>
            <person name="Heilman E."/>
            <person name="Heiman D."/>
            <person name="Howarth C."/>
            <person name="Mehta T."/>
            <person name="Neiman D."/>
            <person name="Pearson M."/>
            <person name="Roberts A."/>
            <person name="Saif S."/>
            <person name="Shea T."/>
            <person name="Shenoy N."/>
            <person name="Sisk P."/>
            <person name="Stolte C."/>
            <person name="Sykes S."/>
            <person name="White J."/>
            <person name="Yandava C."/>
            <person name="Izard J."/>
            <person name="Blanton J.M."/>
            <person name="Baranova O.V."/>
            <person name="Tanner A.C."/>
            <person name="Dewhirst F.E."/>
            <person name="Haas B."/>
            <person name="Nusbaum C."/>
            <person name="Birren B."/>
        </authorList>
    </citation>
    <scope>NUCLEOTIDE SEQUENCE [LARGE SCALE GENOMIC DNA]</scope>
    <source>
        <strain evidence="11">ATCC 35896 / D40 B5</strain>
    </source>
</reference>
<dbReference type="PROSITE" id="PS01127">
    <property type="entry name" value="EF_TS_2"/>
    <property type="match status" value="1"/>
</dbReference>
<dbReference type="Proteomes" id="UP000007468">
    <property type="component" value="Chromosome"/>
</dbReference>
<feature type="domain" description="Translation elongation factor EFTs/EF1B dimerisation" evidence="9">
    <location>
        <begin position="72"/>
        <end position="295"/>
    </location>
</feature>
<evidence type="ECO:0000313" key="11">
    <source>
        <dbReference type="Proteomes" id="UP000007468"/>
    </source>
</evidence>
<accession>D6GRY0</accession>
<dbReference type="HAMAP" id="MF_00050">
    <property type="entry name" value="EF_Ts"/>
    <property type="match status" value="1"/>
</dbReference>
<evidence type="ECO:0000256" key="6">
    <source>
        <dbReference type="HAMAP-Rule" id="MF_00050"/>
    </source>
</evidence>
<evidence type="ECO:0000256" key="7">
    <source>
        <dbReference type="RuleBase" id="RU000642"/>
    </source>
</evidence>
<dbReference type="Gene3D" id="1.10.8.10">
    <property type="entry name" value="DNA helicase RuvA subunit, C-terminal domain"/>
    <property type="match status" value="1"/>
</dbReference>
<dbReference type="OrthoDB" id="9808348at2"/>
<protein>
    <recommendedName>
        <fullName evidence="2 6">Elongation factor Ts</fullName>
        <shortName evidence="6">EF-Ts</shortName>
    </recommendedName>
</protein>
<comment type="function">
    <text evidence="5 6 7">Associates with the EF-Tu.GDP complex and induces the exchange of GDP to GTP. It remains bound to the aminoacyl-tRNA.EF-Tu.GTP complex up to the GTP hydrolysis stage on the ribosome.</text>
</comment>
<dbReference type="RefSeq" id="WP_014261971.1">
    <property type="nucleotide sequence ID" value="NC_016630.1"/>
</dbReference>
<organism evidence="10 11">
    <name type="scientific">Filifactor alocis (strain ATCC 35896 / CCUG 47790 / D40 B5)</name>
    <name type="common">Fusobacterium alocis</name>
    <dbReference type="NCBI Taxonomy" id="546269"/>
    <lineage>
        <taxon>Bacteria</taxon>
        <taxon>Bacillati</taxon>
        <taxon>Bacillota</taxon>
        <taxon>Clostridia</taxon>
        <taxon>Peptostreptococcales</taxon>
        <taxon>Filifactoraceae</taxon>
        <taxon>Filifactor</taxon>
    </lineage>
</organism>
<evidence type="ECO:0000256" key="3">
    <source>
        <dbReference type="ARBA" id="ARBA00022768"/>
    </source>
</evidence>
<sequence length="314" mass="34255">MQITAGMVKELREQTQAGMMDCKKALVEAEGNMEKAVDILREKGLSKAAKKAGRIAAEGLVSLVVSDDKKHGAIVEINSETDFVAKNEEFKNFVSAAAELALRAKPADLAAFKASELENGKSLEVVLNEKISKIGENMTIRRFAVESQENGTVVGYVHGAGKIAVLVNLATSSDSEKLQELGKDIAMQVASMNPKYISSDDVDQEYIAHEKEILMAQAVNENEEEAAKGKKKKPMEIIEKMVIGRLNKELKEVCLLEQPFVKDSDLTVGQVVKNVAKEVGAEIVVKSTVRFEVGEGLEKKEENFAEEVAKQMGN</sequence>
<dbReference type="InterPro" id="IPR009060">
    <property type="entry name" value="UBA-like_sf"/>
</dbReference>
<dbReference type="FunFam" id="1.10.8.10:FF:000001">
    <property type="entry name" value="Elongation factor Ts"/>
    <property type="match status" value="1"/>
</dbReference>
<evidence type="ECO:0000256" key="8">
    <source>
        <dbReference type="RuleBase" id="RU000643"/>
    </source>
</evidence>
<dbReference type="Gene3D" id="1.10.286.20">
    <property type="match status" value="1"/>
</dbReference>
<comment type="similarity">
    <text evidence="1 6 7">Belongs to the EF-Ts family.</text>
</comment>
<keyword evidence="11" id="KW-1185">Reference proteome</keyword>
<evidence type="ECO:0000256" key="4">
    <source>
        <dbReference type="ARBA" id="ARBA00022917"/>
    </source>
</evidence>
<dbReference type="InterPro" id="IPR018101">
    <property type="entry name" value="Transl_elong_Ts_CS"/>
</dbReference>
<keyword evidence="3 6" id="KW-0251">Elongation factor</keyword>
<dbReference type="CDD" id="cd14275">
    <property type="entry name" value="UBA_EF-Ts"/>
    <property type="match status" value="1"/>
</dbReference>
<proteinExistence type="inferred from homology"/>
<dbReference type="KEGG" id="faa:HMPREF0389_00336"/>